<evidence type="ECO:0008006" key="3">
    <source>
        <dbReference type="Google" id="ProtNLM"/>
    </source>
</evidence>
<keyword evidence="2" id="KW-1185">Reference proteome</keyword>
<organism evidence="1 2">
    <name type="scientific">Rugosimonospora acidiphila</name>
    <dbReference type="NCBI Taxonomy" id="556531"/>
    <lineage>
        <taxon>Bacteria</taxon>
        <taxon>Bacillati</taxon>
        <taxon>Actinomycetota</taxon>
        <taxon>Actinomycetes</taxon>
        <taxon>Micromonosporales</taxon>
        <taxon>Micromonosporaceae</taxon>
        <taxon>Rugosimonospora</taxon>
    </lineage>
</organism>
<accession>A0ABP9RMJ7</accession>
<protein>
    <recommendedName>
        <fullName evidence="3">F5/8 type C domain-containing protein</fullName>
    </recommendedName>
</protein>
<evidence type="ECO:0000313" key="1">
    <source>
        <dbReference type="EMBL" id="GAA5179660.1"/>
    </source>
</evidence>
<comment type="caution">
    <text evidence="1">The sequence shown here is derived from an EMBL/GenBank/DDBJ whole genome shotgun (WGS) entry which is preliminary data.</text>
</comment>
<sequence length="107" mass="11836">MVICWERQWSIDTGAVTEPLECGWSTASTWWLEIRDAPEPTPVRLVVEASPHGRSWHPVTEYEQPIQAGQLILLDQVPAHPYLRIRCASGVPGASGTVFVSFAPVAQ</sequence>
<gene>
    <name evidence="1" type="ORF">GCM10023322_10270</name>
</gene>
<proteinExistence type="predicted"/>
<reference evidence="2" key="1">
    <citation type="journal article" date="2019" name="Int. J. Syst. Evol. Microbiol.">
        <title>The Global Catalogue of Microorganisms (GCM) 10K type strain sequencing project: providing services to taxonomists for standard genome sequencing and annotation.</title>
        <authorList>
            <consortium name="The Broad Institute Genomics Platform"/>
            <consortium name="The Broad Institute Genome Sequencing Center for Infectious Disease"/>
            <person name="Wu L."/>
            <person name="Ma J."/>
        </authorList>
    </citation>
    <scope>NUCLEOTIDE SEQUENCE [LARGE SCALE GENOMIC DNA]</scope>
    <source>
        <strain evidence="2">JCM 18304</strain>
    </source>
</reference>
<dbReference type="EMBL" id="BAABJQ010000002">
    <property type="protein sequence ID" value="GAA5179660.1"/>
    <property type="molecule type" value="Genomic_DNA"/>
</dbReference>
<name>A0ABP9RMJ7_9ACTN</name>
<dbReference type="Proteomes" id="UP001501570">
    <property type="component" value="Unassembled WGS sequence"/>
</dbReference>
<evidence type="ECO:0000313" key="2">
    <source>
        <dbReference type="Proteomes" id="UP001501570"/>
    </source>
</evidence>